<dbReference type="RefSeq" id="WP_343131098.1">
    <property type="nucleotide sequence ID" value="NZ_JBCITK010000001.1"/>
</dbReference>
<proteinExistence type="predicted"/>
<reference evidence="2 3" key="1">
    <citation type="submission" date="2024-03" db="EMBL/GenBank/DDBJ databases">
        <title>Bacilli Hybrid Assemblies.</title>
        <authorList>
            <person name="Kovac J."/>
        </authorList>
    </citation>
    <scope>NUCLEOTIDE SEQUENCE [LARGE SCALE GENOMIC DNA]</scope>
    <source>
        <strain evidence="2 3">FSL R7-0666</strain>
    </source>
</reference>
<evidence type="ECO:0000313" key="3">
    <source>
        <dbReference type="Proteomes" id="UP001418796"/>
    </source>
</evidence>
<evidence type="ECO:0008006" key="4">
    <source>
        <dbReference type="Google" id="ProtNLM"/>
    </source>
</evidence>
<feature type="chain" id="PRO_5045138179" description="DUF3888 domain-containing protein" evidence="1">
    <location>
        <begin position="26"/>
        <end position="126"/>
    </location>
</feature>
<organism evidence="2 3">
    <name type="scientific">Alkalicoccobacillus gibsonii</name>
    <dbReference type="NCBI Taxonomy" id="79881"/>
    <lineage>
        <taxon>Bacteria</taxon>
        <taxon>Bacillati</taxon>
        <taxon>Bacillota</taxon>
        <taxon>Bacilli</taxon>
        <taxon>Bacillales</taxon>
        <taxon>Bacillaceae</taxon>
        <taxon>Alkalicoccobacillus</taxon>
    </lineage>
</organism>
<accession>A0ABU9VKP0</accession>
<comment type="caution">
    <text evidence="2">The sequence shown here is derived from an EMBL/GenBank/DDBJ whole genome shotgun (WGS) entry which is preliminary data.</text>
</comment>
<sequence length="126" mass="14769">MKRLTRILLSIILFSSLSSPLQAVASGFELMEVFSLRVTVVEGGIEHEWEYDSPNQYEYETGHTVIKGNEAKIKVDQMVQTLKIDKDRTKEQYKAILEQTFPKLESFDIRFIDETDHLYTWGWYKS</sequence>
<protein>
    <recommendedName>
        <fullName evidence="4">DUF3888 domain-containing protein</fullName>
    </recommendedName>
</protein>
<feature type="signal peptide" evidence="1">
    <location>
        <begin position="1"/>
        <end position="25"/>
    </location>
</feature>
<keyword evidence="1" id="KW-0732">Signal</keyword>
<dbReference type="Proteomes" id="UP001418796">
    <property type="component" value="Unassembled WGS sequence"/>
</dbReference>
<evidence type="ECO:0000313" key="2">
    <source>
        <dbReference type="EMBL" id="MEN0644398.1"/>
    </source>
</evidence>
<gene>
    <name evidence="2" type="ORF">MKY91_14700</name>
</gene>
<dbReference type="EMBL" id="JBCITK010000001">
    <property type="protein sequence ID" value="MEN0644398.1"/>
    <property type="molecule type" value="Genomic_DNA"/>
</dbReference>
<keyword evidence="3" id="KW-1185">Reference proteome</keyword>
<evidence type="ECO:0000256" key="1">
    <source>
        <dbReference type="SAM" id="SignalP"/>
    </source>
</evidence>
<name>A0ABU9VKP0_9BACI</name>